<dbReference type="Proteomes" id="UP000592780">
    <property type="component" value="Unassembled WGS sequence"/>
</dbReference>
<name>A0A7W8VAE7_PARAM</name>
<protein>
    <submittedName>
        <fullName evidence="1">Uncharacterized protein</fullName>
    </submittedName>
</protein>
<sequence>MSPQDDMLPDFVLRDAGAQTHVEVYGMNGVPAYETRKEEKRALQLARGIPAVEWEVDREPLAHVQIPPPGDARAT</sequence>
<gene>
    <name evidence="1" type="ORF">HDG40_006980</name>
</gene>
<dbReference type="AlphaFoldDB" id="A0A7W8VAE7"/>
<evidence type="ECO:0000313" key="2">
    <source>
        <dbReference type="Proteomes" id="UP000592780"/>
    </source>
</evidence>
<proteinExistence type="predicted"/>
<reference evidence="1 2" key="1">
    <citation type="submission" date="2020-08" db="EMBL/GenBank/DDBJ databases">
        <title>Genomic Encyclopedia of Type Strains, Phase IV (KMG-V): Genome sequencing to study the core and pangenomes of soil and plant-associated prokaryotes.</title>
        <authorList>
            <person name="Whitman W."/>
        </authorList>
    </citation>
    <scope>NUCLEOTIDE SEQUENCE [LARGE SCALE GENOMIC DNA]</scope>
    <source>
        <strain evidence="1 2">JPY158</strain>
    </source>
</reference>
<accession>A0A7W8VAE7</accession>
<organism evidence="1 2">
    <name type="scientific">Paraburkholderia atlantica</name>
    <dbReference type="NCBI Taxonomy" id="2654982"/>
    <lineage>
        <taxon>Bacteria</taxon>
        <taxon>Pseudomonadati</taxon>
        <taxon>Pseudomonadota</taxon>
        <taxon>Betaproteobacteria</taxon>
        <taxon>Burkholderiales</taxon>
        <taxon>Burkholderiaceae</taxon>
        <taxon>Paraburkholderia</taxon>
    </lineage>
</organism>
<dbReference type="EMBL" id="JACHDD010000015">
    <property type="protein sequence ID" value="MBB5428785.1"/>
    <property type="molecule type" value="Genomic_DNA"/>
</dbReference>
<dbReference type="RefSeq" id="WP_227717628.1">
    <property type="nucleotide sequence ID" value="NZ_JACHDD010000015.1"/>
</dbReference>
<comment type="caution">
    <text evidence="1">The sequence shown here is derived from an EMBL/GenBank/DDBJ whole genome shotgun (WGS) entry which is preliminary data.</text>
</comment>
<keyword evidence="2" id="KW-1185">Reference proteome</keyword>
<evidence type="ECO:0000313" key="1">
    <source>
        <dbReference type="EMBL" id="MBB5428785.1"/>
    </source>
</evidence>